<reference evidence="1 2" key="1">
    <citation type="submission" date="2021-06" db="EMBL/GenBank/DDBJ databases">
        <title>Caerostris extrusa draft genome.</title>
        <authorList>
            <person name="Kono N."/>
            <person name="Arakawa K."/>
        </authorList>
    </citation>
    <scope>NUCLEOTIDE SEQUENCE [LARGE SCALE GENOMIC DNA]</scope>
</reference>
<name>A0AAV4WFJ1_CAEEX</name>
<evidence type="ECO:0000313" key="2">
    <source>
        <dbReference type="Proteomes" id="UP001054945"/>
    </source>
</evidence>
<gene>
    <name evidence="1" type="ORF">CEXT_467071</name>
</gene>
<dbReference type="AlphaFoldDB" id="A0AAV4WFJ1"/>
<evidence type="ECO:0000313" key="1">
    <source>
        <dbReference type="EMBL" id="GIY80584.1"/>
    </source>
</evidence>
<sequence>MSRISAFHSAPLRASNFDSPYPRKQLFRIDFKFRDKVMDARLHRIGRGLWPDIELWGAIVRPALVFLCILRYTSGQLHIIKISRCFGEKGDFDLTRETDE</sequence>
<dbReference type="Proteomes" id="UP001054945">
    <property type="component" value="Unassembled WGS sequence"/>
</dbReference>
<comment type="caution">
    <text evidence="1">The sequence shown here is derived from an EMBL/GenBank/DDBJ whole genome shotgun (WGS) entry which is preliminary data.</text>
</comment>
<keyword evidence="2" id="KW-1185">Reference proteome</keyword>
<proteinExistence type="predicted"/>
<protein>
    <submittedName>
        <fullName evidence="1">Uncharacterized protein</fullName>
    </submittedName>
</protein>
<organism evidence="1 2">
    <name type="scientific">Caerostris extrusa</name>
    <name type="common">Bark spider</name>
    <name type="synonym">Caerostris bankana</name>
    <dbReference type="NCBI Taxonomy" id="172846"/>
    <lineage>
        <taxon>Eukaryota</taxon>
        <taxon>Metazoa</taxon>
        <taxon>Ecdysozoa</taxon>
        <taxon>Arthropoda</taxon>
        <taxon>Chelicerata</taxon>
        <taxon>Arachnida</taxon>
        <taxon>Araneae</taxon>
        <taxon>Araneomorphae</taxon>
        <taxon>Entelegynae</taxon>
        <taxon>Araneoidea</taxon>
        <taxon>Araneidae</taxon>
        <taxon>Caerostris</taxon>
    </lineage>
</organism>
<dbReference type="EMBL" id="BPLR01016028">
    <property type="protein sequence ID" value="GIY80584.1"/>
    <property type="molecule type" value="Genomic_DNA"/>
</dbReference>
<accession>A0AAV4WFJ1</accession>